<gene>
    <name evidence="1" type="ORF">J2N86_08530</name>
</gene>
<keyword evidence="2" id="KW-1185">Reference proteome</keyword>
<dbReference type="EMBL" id="CP071527">
    <property type="protein sequence ID" value="USQ12753.1"/>
    <property type="molecule type" value="Genomic_DNA"/>
</dbReference>
<accession>A0ABY4Y566</accession>
<proteinExistence type="predicted"/>
<organism evidence="1 2">
    <name type="scientific">Legionella lytica</name>
    <dbReference type="NCBI Taxonomy" id="96232"/>
    <lineage>
        <taxon>Bacteria</taxon>
        <taxon>Pseudomonadati</taxon>
        <taxon>Pseudomonadota</taxon>
        <taxon>Gammaproteobacteria</taxon>
        <taxon>Legionellales</taxon>
        <taxon>Legionellaceae</taxon>
        <taxon>Legionella</taxon>
    </lineage>
</organism>
<name>A0ABY4Y566_9GAMM</name>
<reference evidence="1" key="1">
    <citation type="submission" date="2021-03" db="EMBL/GenBank/DDBJ databases">
        <title>Legionella lytica PCM 2298.</title>
        <authorList>
            <person name="Koper P."/>
        </authorList>
    </citation>
    <scope>NUCLEOTIDE SEQUENCE</scope>
    <source>
        <strain evidence="1">PCM 2298</strain>
    </source>
</reference>
<evidence type="ECO:0000313" key="1">
    <source>
        <dbReference type="EMBL" id="USQ12753.1"/>
    </source>
</evidence>
<protein>
    <submittedName>
        <fullName evidence="1">Uncharacterized protein</fullName>
    </submittedName>
</protein>
<evidence type="ECO:0000313" key="2">
    <source>
        <dbReference type="Proteomes" id="UP001057474"/>
    </source>
</evidence>
<sequence>MGLRLYKHLVEYWIQDRAYFKSETKVPNLPSRIAKEKTTAYSLPVGTRKHKIHLDDFDDLNIEQWGDLNFAFDFVALRPGYI</sequence>
<dbReference type="Proteomes" id="UP001057474">
    <property type="component" value="Chromosome"/>
</dbReference>
<dbReference type="RefSeq" id="WP_252578967.1">
    <property type="nucleotide sequence ID" value="NZ_CP071527.1"/>
</dbReference>